<reference evidence="2" key="1">
    <citation type="journal article" date="2014" name="Front. Microbiol.">
        <title>High frequency of phylogenetically diverse reductive dehalogenase-homologous genes in deep subseafloor sedimentary metagenomes.</title>
        <authorList>
            <person name="Kawai M."/>
            <person name="Futagami T."/>
            <person name="Toyoda A."/>
            <person name="Takaki Y."/>
            <person name="Nishi S."/>
            <person name="Hori S."/>
            <person name="Arai W."/>
            <person name="Tsubouchi T."/>
            <person name="Morono Y."/>
            <person name="Uchiyama I."/>
            <person name="Ito T."/>
            <person name="Fujiyama A."/>
            <person name="Inagaki F."/>
            <person name="Takami H."/>
        </authorList>
    </citation>
    <scope>NUCLEOTIDE SEQUENCE</scope>
    <source>
        <strain evidence="2">Expedition CK06-06</strain>
    </source>
</reference>
<gene>
    <name evidence="2" type="ORF">S01H1_41752</name>
</gene>
<dbReference type="Pfam" id="PF02730">
    <property type="entry name" value="AFOR_N"/>
    <property type="match status" value="1"/>
</dbReference>
<sequence>MTYGYAGSILRINLTDESVSRTPTSEYARDLLGGRAINAKLMFEESEAGVSAFDPG</sequence>
<dbReference type="EMBL" id="BARS01026498">
    <property type="protein sequence ID" value="GAG01376.1"/>
    <property type="molecule type" value="Genomic_DNA"/>
</dbReference>
<dbReference type="Gene3D" id="3.60.9.10">
    <property type="entry name" value="Aldehyde ferredoxin oxidoreductase, N-terminal domain"/>
    <property type="match status" value="1"/>
</dbReference>
<dbReference type="InterPro" id="IPR036503">
    <property type="entry name" value="Ald_Fedxn_OxRdtase_N_sf"/>
</dbReference>
<dbReference type="GO" id="GO:0016625">
    <property type="term" value="F:oxidoreductase activity, acting on the aldehyde or oxo group of donors, iron-sulfur protein as acceptor"/>
    <property type="evidence" value="ECO:0007669"/>
    <property type="project" value="InterPro"/>
</dbReference>
<comment type="caution">
    <text evidence="2">The sequence shown here is derived from an EMBL/GenBank/DDBJ whole genome shotgun (WGS) entry which is preliminary data.</text>
</comment>
<proteinExistence type="predicted"/>
<evidence type="ECO:0000259" key="1">
    <source>
        <dbReference type="Pfam" id="PF02730"/>
    </source>
</evidence>
<accession>X0VLE9</accession>
<evidence type="ECO:0000313" key="2">
    <source>
        <dbReference type="EMBL" id="GAG01376.1"/>
    </source>
</evidence>
<dbReference type="AlphaFoldDB" id="X0VLE9"/>
<dbReference type="SUPFAM" id="SSF56228">
    <property type="entry name" value="Aldehyde ferredoxin oxidoreductase, N-terminal domain"/>
    <property type="match status" value="1"/>
</dbReference>
<feature type="non-terminal residue" evidence="2">
    <location>
        <position position="56"/>
    </location>
</feature>
<dbReference type="GO" id="GO:0051536">
    <property type="term" value="F:iron-sulfur cluster binding"/>
    <property type="evidence" value="ECO:0007669"/>
    <property type="project" value="InterPro"/>
</dbReference>
<dbReference type="InterPro" id="IPR013983">
    <property type="entry name" value="Ald_Fedxn_OxRdtase_N"/>
</dbReference>
<feature type="domain" description="Aldehyde ferredoxin oxidoreductase N-terminal" evidence="1">
    <location>
        <begin position="8"/>
        <end position="55"/>
    </location>
</feature>
<protein>
    <recommendedName>
        <fullName evidence="1">Aldehyde ferredoxin oxidoreductase N-terminal domain-containing protein</fullName>
    </recommendedName>
</protein>
<organism evidence="2">
    <name type="scientific">marine sediment metagenome</name>
    <dbReference type="NCBI Taxonomy" id="412755"/>
    <lineage>
        <taxon>unclassified sequences</taxon>
        <taxon>metagenomes</taxon>
        <taxon>ecological metagenomes</taxon>
    </lineage>
</organism>
<name>X0VLE9_9ZZZZ</name>